<dbReference type="InterPro" id="IPR000835">
    <property type="entry name" value="HTH_MarR-typ"/>
</dbReference>
<dbReference type="AlphaFoldDB" id="C7Q6Z7"/>
<sequence length="148" mass="16051">MEEADERRRWTLLTSHGHVLVEIARNPQARVRDISAIIGITERATQAIIADLERAGYVERLRIGRRTRYVLHTGNPFRHSAQDGLEVGPFLELLTGVASLTGTPLADDPLAIPLASDPMACDPMASDPLAIPQASLASPEPPEALTDV</sequence>
<feature type="domain" description="HTH marR-type" evidence="2">
    <location>
        <begin position="15"/>
        <end position="62"/>
    </location>
</feature>
<organism evidence="3 4">
    <name type="scientific">Catenulispora acidiphila (strain DSM 44928 / JCM 14897 / NBRC 102108 / NRRL B-24433 / ID139908)</name>
    <dbReference type="NCBI Taxonomy" id="479433"/>
    <lineage>
        <taxon>Bacteria</taxon>
        <taxon>Bacillati</taxon>
        <taxon>Actinomycetota</taxon>
        <taxon>Actinomycetes</taxon>
        <taxon>Catenulisporales</taxon>
        <taxon>Catenulisporaceae</taxon>
        <taxon>Catenulispora</taxon>
    </lineage>
</organism>
<dbReference type="InterPro" id="IPR011991">
    <property type="entry name" value="ArsR-like_HTH"/>
</dbReference>
<dbReference type="HOGENOM" id="CLU_1755553_0_0_11"/>
<dbReference type="InParanoid" id="C7Q6Z7"/>
<accession>C7Q6Z7</accession>
<dbReference type="Gene3D" id="1.10.10.10">
    <property type="entry name" value="Winged helix-like DNA-binding domain superfamily/Winged helix DNA-binding domain"/>
    <property type="match status" value="1"/>
</dbReference>
<dbReference type="CDD" id="cd00090">
    <property type="entry name" value="HTH_ARSR"/>
    <property type="match status" value="1"/>
</dbReference>
<dbReference type="InterPro" id="IPR036390">
    <property type="entry name" value="WH_DNA-bd_sf"/>
</dbReference>
<dbReference type="OrthoDB" id="371140at2"/>
<dbReference type="SUPFAM" id="SSF46785">
    <property type="entry name" value="Winged helix' DNA-binding domain"/>
    <property type="match status" value="1"/>
</dbReference>
<name>C7Q6Z7_CATAD</name>
<dbReference type="RefSeq" id="WP_015795738.1">
    <property type="nucleotide sequence ID" value="NC_013131.1"/>
</dbReference>
<proteinExistence type="predicted"/>
<dbReference type="STRING" id="479433.Caci_7181"/>
<keyword evidence="4" id="KW-1185">Reference proteome</keyword>
<dbReference type="InterPro" id="IPR036388">
    <property type="entry name" value="WH-like_DNA-bd_sf"/>
</dbReference>
<evidence type="ECO:0000313" key="3">
    <source>
        <dbReference type="EMBL" id="ACU76010.1"/>
    </source>
</evidence>
<gene>
    <name evidence="3" type="ordered locus">Caci_7181</name>
</gene>
<dbReference type="Pfam" id="PF12802">
    <property type="entry name" value="MarR_2"/>
    <property type="match status" value="1"/>
</dbReference>
<protein>
    <recommendedName>
        <fullName evidence="2">HTH marR-type domain-containing protein</fullName>
    </recommendedName>
</protein>
<feature type="region of interest" description="Disordered" evidence="1">
    <location>
        <begin position="126"/>
        <end position="148"/>
    </location>
</feature>
<evidence type="ECO:0000256" key="1">
    <source>
        <dbReference type="SAM" id="MobiDB-lite"/>
    </source>
</evidence>
<dbReference type="GO" id="GO:0003700">
    <property type="term" value="F:DNA-binding transcription factor activity"/>
    <property type="evidence" value="ECO:0007669"/>
    <property type="project" value="InterPro"/>
</dbReference>
<dbReference type="KEGG" id="cai:Caci_7181"/>
<dbReference type="EMBL" id="CP001700">
    <property type="protein sequence ID" value="ACU76010.1"/>
    <property type="molecule type" value="Genomic_DNA"/>
</dbReference>
<dbReference type="eggNOG" id="COG1846">
    <property type="taxonomic scope" value="Bacteria"/>
</dbReference>
<reference evidence="3 4" key="1">
    <citation type="journal article" date="2009" name="Stand. Genomic Sci.">
        <title>Complete genome sequence of Catenulispora acidiphila type strain (ID 139908).</title>
        <authorList>
            <person name="Copeland A."/>
            <person name="Lapidus A."/>
            <person name="Glavina Del Rio T."/>
            <person name="Nolan M."/>
            <person name="Lucas S."/>
            <person name="Chen F."/>
            <person name="Tice H."/>
            <person name="Cheng J.F."/>
            <person name="Bruce D."/>
            <person name="Goodwin L."/>
            <person name="Pitluck S."/>
            <person name="Mikhailova N."/>
            <person name="Pati A."/>
            <person name="Ivanova N."/>
            <person name="Mavromatis K."/>
            <person name="Chen A."/>
            <person name="Palaniappan K."/>
            <person name="Chain P."/>
            <person name="Land M."/>
            <person name="Hauser L."/>
            <person name="Chang Y.J."/>
            <person name="Jeffries C.D."/>
            <person name="Chertkov O."/>
            <person name="Brettin T."/>
            <person name="Detter J.C."/>
            <person name="Han C."/>
            <person name="Ali Z."/>
            <person name="Tindall B.J."/>
            <person name="Goker M."/>
            <person name="Bristow J."/>
            <person name="Eisen J.A."/>
            <person name="Markowitz V."/>
            <person name="Hugenholtz P."/>
            <person name="Kyrpides N.C."/>
            <person name="Klenk H.P."/>
        </authorList>
    </citation>
    <scope>NUCLEOTIDE SEQUENCE [LARGE SCALE GENOMIC DNA]</scope>
    <source>
        <strain evidence="4">DSM 44928 / JCM 14897 / NBRC 102108 / NRRL B-24433 / ID139908</strain>
    </source>
</reference>
<evidence type="ECO:0000313" key="4">
    <source>
        <dbReference type="Proteomes" id="UP000000851"/>
    </source>
</evidence>
<dbReference type="Proteomes" id="UP000000851">
    <property type="component" value="Chromosome"/>
</dbReference>
<evidence type="ECO:0000259" key="2">
    <source>
        <dbReference type="Pfam" id="PF12802"/>
    </source>
</evidence>